<dbReference type="Proteomes" id="UP001449795">
    <property type="component" value="Chromosome"/>
</dbReference>
<gene>
    <name evidence="2" type="ORF">AAC691_18245</name>
</gene>
<dbReference type="Gene3D" id="3.40.50.720">
    <property type="entry name" value="NAD(P)-binding Rossmann-like Domain"/>
    <property type="match status" value="1"/>
</dbReference>
<dbReference type="EMBL" id="CP152276">
    <property type="protein sequence ID" value="XAE42188.1"/>
    <property type="molecule type" value="Genomic_DNA"/>
</dbReference>
<feature type="domain" description="NmrA-like" evidence="1">
    <location>
        <begin position="46"/>
        <end position="296"/>
    </location>
</feature>
<dbReference type="CDD" id="cd05231">
    <property type="entry name" value="NmrA_TMR_like_1_SDR_a"/>
    <property type="match status" value="1"/>
</dbReference>
<dbReference type="Pfam" id="PF05368">
    <property type="entry name" value="NmrA"/>
    <property type="match status" value="1"/>
</dbReference>
<dbReference type="PANTHER" id="PTHR43162:SF1">
    <property type="entry name" value="PRESTALK A DIFFERENTIATION PROTEIN A"/>
    <property type="match status" value="1"/>
</dbReference>
<dbReference type="InterPro" id="IPR008030">
    <property type="entry name" value="NmrA-like"/>
</dbReference>
<dbReference type="InterPro" id="IPR036291">
    <property type="entry name" value="NAD(P)-bd_dom_sf"/>
</dbReference>
<evidence type="ECO:0000313" key="3">
    <source>
        <dbReference type="Proteomes" id="UP001449795"/>
    </source>
</evidence>
<accession>A0ABZ3D344</accession>
<dbReference type="SUPFAM" id="SSF51735">
    <property type="entry name" value="NAD(P)-binding Rossmann-fold domains"/>
    <property type="match status" value="1"/>
</dbReference>
<name>A0ABZ3D344_9PROT</name>
<sequence length="332" mass="36601">MRAAHPATERSGEWLDYKSICSYMLRIGAYALMFARSRTMSEADFLVSGATGRTGGVAIDELLKMGKRVRAYVRADDERAAALRARGVDIAVGDFTDIDRIRAAMEGVKSAYFLYPIAPGIIGAAAYFAQAAKEAGVASIVNMSQISARRESASHAAQDHWVSERVFDWSGVATTHIRPTFFADWLVYPHFAKEIWAKKKIEFPFENGRHAPISTDDQGRVIAHLLARPAGHEGKIYTLHGPVEMNHTEIAAAMSEVLDAKIEYAPTSIEAFKDKMENLYGFPPFLVQHLVEVAQNYRDGIFSGVNDAVETITGTPPLSVQQFIARNRAAFA</sequence>
<evidence type="ECO:0000259" key="1">
    <source>
        <dbReference type="Pfam" id="PF05368"/>
    </source>
</evidence>
<proteinExistence type="predicted"/>
<dbReference type="Gene3D" id="3.90.25.10">
    <property type="entry name" value="UDP-galactose 4-epimerase, domain 1"/>
    <property type="match status" value="1"/>
</dbReference>
<reference evidence="2 3" key="1">
    <citation type="submission" date="2024-04" db="EMBL/GenBank/DDBJ databases">
        <title>Complete genome sequence of Nguyenibacter vanlangesis HBCM-1154, a strain capable of nitrogen fixation, IAA production, and phosphorus solubilization isolated from sugarcane soil.</title>
        <authorList>
            <person name="MY HANH P."/>
        </authorList>
    </citation>
    <scope>NUCLEOTIDE SEQUENCE [LARGE SCALE GENOMIC DNA]</scope>
    <source>
        <strain evidence="2 3">HBCM 1154</strain>
    </source>
</reference>
<organism evidence="2 3">
    <name type="scientific">Nguyenibacter vanlangensis</name>
    <dbReference type="NCBI Taxonomy" id="1216886"/>
    <lineage>
        <taxon>Bacteria</taxon>
        <taxon>Pseudomonadati</taxon>
        <taxon>Pseudomonadota</taxon>
        <taxon>Alphaproteobacteria</taxon>
        <taxon>Acetobacterales</taxon>
        <taxon>Acetobacteraceae</taxon>
        <taxon>Nguyenibacter</taxon>
    </lineage>
</organism>
<keyword evidence="3" id="KW-1185">Reference proteome</keyword>
<dbReference type="RefSeq" id="WP_342627981.1">
    <property type="nucleotide sequence ID" value="NZ_CP152276.1"/>
</dbReference>
<evidence type="ECO:0000313" key="2">
    <source>
        <dbReference type="EMBL" id="XAE42188.1"/>
    </source>
</evidence>
<dbReference type="InterPro" id="IPR051604">
    <property type="entry name" value="Ergot_Alk_Oxidoreductase"/>
</dbReference>
<dbReference type="PANTHER" id="PTHR43162">
    <property type="match status" value="1"/>
</dbReference>
<protein>
    <submittedName>
        <fullName evidence="2">NmrA family NAD(P)-binding protein</fullName>
    </submittedName>
</protein>